<organism evidence="5 6">
    <name type="scientific">Rasiella rasia</name>
    <dbReference type="NCBI Taxonomy" id="2744027"/>
    <lineage>
        <taxon>Bacteria</taxon>
        <taxon>Pseudomonadati</taxon>
        <taxon>Bacteroidota</taxon>
        <taxon>Flavobacteriia</taxon>
        <taxon>Flavobacteriales</taxon>
        <taxon>Flavobacteriaceae</taxon>
        <taxon>Rasiella</taxon>
    </lineage>
</organism>
<evidence type="ECO:0000259" key="4">
    <source>
        <dbReference type="Pfam" id="PF02576"/>
    </source>
</evidence>
<evidence type="ECO:0000313" key="5">
    <source>
        <dbReference type="EMBL" id="QIE60924.1"/>
    </source>
</evidence>
<dbReference type="SUPFAM" id="SSF75420">
    <property type="entry name" value="YhbC-like, N-terminal domain"/>
    <property type="match status" value="1"/>
</dbReference>
<accession>A0A6G6GR35</accession>
<dbReference type="PANTHER" id="PTHR33867">
    <property type="entry name" value="RIBOSOME MATURATION FACTOR RIMP"/>
    <property type="match status" value="1"/>
</dbReference>
<dbReference type="NCBIfam" id="NF002531">
    <property type="entry name" value="PRK02001.1"/>
    <property type="match status" value="1"/>
</dbReference>
<comment type="similarity">
    <text evidence="3">Belongs to the RimP family.</text>
</comment>
<dbReference type="HAMAP" id="MF_01077">
    <property type="entry name" value="RimP"/>
    <property type="match status" value="1"/>
</dbReference>
<name>A0A6G6GR35_9FLAO</name>
<gene>
    <name evidence="3 5" type="primary">rimP</name>
    <name evidence="5" type="ORF">G5B37_11310</name>
</gene>
<evidence type="ECO:0000313" key="6">
    <source>
        <dbReference type="Proteomes" id="UP000505306"/>
    </source>
</evidence>
<comment type="function">
    <text evidence="3">Required for maturation of 30S ribosomal subunits.</text>
</comment>
<dbReference type="RefSeq" id="WP_164680939.1">
    <property type="nucleotide sequence ID" value="NZ_CP049057.1"/>
</dbReference>
<protein>
    <recommendedName>
        <fullName evidence="3">Ribosome maturation factor RimP</fullName>
    </recommendedName>
</protein>
<dbReference type="InterPro" id="IPR003728">
    <property type="entry name" value="Ribosome_maturation_RimP"/>
</dbReference>
<dbReference type="GO" id="GO:0042274">
    <property type="term" value="P:ribosomal small subunit biogenesis"/>
    <property type="evidence" value="ECO:0007669"/>
    <property type="project" value="UniProtKB-UniRule"/>
</dbReference>
<keyword evidence="1 3" id="KW-0963">Cytoplasm</keyword>
<evidence type="ECO:0000256" key="1">
    <source>
        <dbReference type="ARBA" id="ARBA00022490"/>
    </source>
</evidence>
<reference evidence="5 6" key="1">
    <citation type="submission" date="2020-02" db="EMBL/GenBank/DDBJ databases">
        <title>Complete genome sequence of Flavobacteriaceae bacterium.</title>
        <authorList>
            <person name="Kim S.-J."/>
            <person name="Kim Y.-S."/>
            <person name="Kim K.-H."/>
        </authorList>
    </citation>
    <scope>NUCLEOTIDE SEQUENCE [LARGE SCALE GENOMIC DNA]</scope>
    <source>
        <strain evidence="5 6">RR4-40</strain>
    </source>
</reference>
<comment type="subcellular location">
    <subcellularLocation>
        <location evidence="3">Cytoplasm</location>
    </subcellularLocation>
</comment>
<dbReference type="InterPro" id="IPR035956">
    <property type="entry name" value="RimP_N_sf"/>
</dbReference>
<proteinExistence type="inferred from homology"/>
<dbReference type="AlphaFoldDB" id="A0A6G6GR35"/>
<feature type="domain" description="Ribosome maturation factor RimP N-terminal" evidence="4">
    <location>
        <begin position="19"/>
        <end position="75"/>
    </location>
</feature>
<dbReference type="KEGG" id="mgel:G5B37_11310"/>
<keyword evidence="6" id="KW-1185">Reference proteome</keyword>
<dbReference type="Proteomes" id="UP000505306">
    <property type="component" value="Chromosome"/>
</dbReference>
<dbReference type="Gene3D" id="3.30.300.70">
    <property type="entry name" value="RimP-like superfamily, N-terminal"/>
    <property type="match status" value="1"/>
</dbReference>
<evidence type="ECO:0000256" key="3">
    <source>
        <dbReference type="HAMAP-Rule" id="MF_01077"/>
    </source>
</evidence>
<dbReference type="PANTHER" id="PTHR33867:SF1">
    <property type="entry name" value="RIBOSOME MATURATION FACTOR RIMP"/>
    <property type="match status" value="1"/>
</dbReference>
<dbReference type="InterPro" id="IPR028989">
    <property type="entry name" value="RimP_N"/>
</dbReference>
<dbReference type="Pfam" id="PF02576">
    <property type="entry name" value="RimP_N"/>
    <property type="match status" value="1"/>
</dbReference>
<evidence type="ECO:0000256" key="2">
    <source>
        <dbReference type="ARBA" id="ARBA00022517"/>
    </source>
</evidence>
<sequence>MMRKKVENLLNEALAEKPSLFLIDLSISEANQIRVIIDGDAGVSVQDCIDVSRAIEHNLDREEEDFSLEVHSAGVSEPLSIVRQYKKNLGRSLQVKTENDTIEGELTAVTDDAVTLKWKAREPKPIGKGKVTVQKEAVLPYNDIVEAKVMIKFN</sequence>
<keyword evidence="2 3" id="KW-0690">Ribosome biogenesis</keyword>
<dbReference type="GO" id="GO:0005737">
    <property type="term" value="C:cytoplasm"/>
    <property type="evidence" value="ECO:0007669"/>
    <property type="project" value="UniProtKB-SubCell"/>
</dbReference>
<dbReference type="EMBL" id="CP049057">
    <property type="protein sequence ID" value="QIE60924.1"/>
    <property type="molecule type" value="Genomic_DNA"/>
</dbReference>